<dbReference type="Proteomes" id="UP000242869">
    <property type="component" value="Unassembled WGS sequence"/>
</dbReference>
<dbReference type="Pfam" id="PF00011">
    <property type="entry name" value="HSP20"/>
    <property type="match status" value="1"/>
</dbReference>
<reference evidence="6" key="1">
    <citation type="submission" date="2016-10" db="EMBL/GenBank/DDBJ databases">
        <authorList>
            <person name="Varghese N."/>
            <person name="Submissions S."/>
        </authorList>
    </citation>
    <scope>NUCLEOTIDE SEQUENCE [LARGE SCALE GENOMIC DNA]</scope>
    <source>
        <strain evidence="6">DSM 6150</strain>
    </source>
</reference>
<dbReference type="STRING" id="83765.SAMN05660284_00575"/>
<dbReference type="AlphaFoldDB" id="A0A1I4WE43"/>
<dbReference type="RefSeq" id="WP_091191163.1">
    <property type="nucleotide sequence ID" value="NZ_FOVE01000003.1"/>
</dbReference>
<dbReference type="PROSITE" id="PS01031">
    <property type="entry name" value="SHSP"/>
    <property type="match status" value="1"/>
</dbReference>
<proteinExistence type="inferred from homology"/>
<protein>
    <submittedName>
        <fullName evidence="5">Heat shock protein Hsp20</fullName>
    </submittedName>
</protein>
<comment type="similarity">
    <text evidence="1 2">Belongs to the small heat shock protein (HSP20) family.</text>
</comment>
<gene>
    <name evidence="5" type="ORF">SAMN05660284_00575</name>
</gene>
<keyword evidence="5" id="KW-0346">Stress response</keyword>
<evidence type="ECO:0000256" key="2">
    <source>
        <dbReference type="RuleBase" id="RU003616"/>
    </source>
</evidence>
<dbReference type="InterPro" id="IPR008978">
    <property type="entry name" value="HSP20-like_chaperone"/>
</dbReference>
<dbReference type="SUPFAM" id="SSF49764">
    <property type="entry name" value="HSP20-like chaperones"/>
    <property type="match status" value="1"/>
</dbReference>
<evidence type="ECO:0000313" key="5">
    <source>
        <dbReference type="EMBL" id="SFN12064.1"/>
    </source>
</evidence>
<evidence type="ECO:0000259" key="4">
    <source>
        <dbReference type="PROSITE" id="PS51203"/>
    </source>
</evidence>
<sequence length="146" mass="16424">MSGGLIRRNLDTLLDDPFRSMDGLLRGFFVKPLDYEGMSRINLDVREDDKAYTVHADLPGVKKEDIDVHVEGNVVSISAESRLVHEEKEGEKLIRSERYVGRVSRSFTLGGEVDDTAATAKFENGVLELVLPKKMQPEPKHKLTIE</sequence>
<dbReference type="Gene3D" id="2.60.40.790">
    <property type="match status" value="1"/>
</dbReference>
<keyword evidence="6" id="KW-1185">Reference proteome</keyword>
<dbReference type="CDD" id="cd06471">
    <property type="entry name" value="ACD_LpsHSP_like"/>
    <property type="match status" value="1"/>
</dbReference>
<feature type="domain" description="SHSP" evidence="3">
    <location>
        <begin position="34"/>
        <end position="146"/>
    </location>
</feature>
<dbReference type="OrthoDB" id="9808910at2"/>
<organism evidence="5 6">
    <name type="scientific">Formivibrio citricus</name>
    <dbReference type="NCBI Taxonomy" id="83765"/>
    <lineage>
        <taxon>Bacteria</taxon>
        <taxon>Pseudomonadati</taxon>
        <taxon>Pseudomonadota</taxon>
        <taxon>Betaproteobacteria</taxon>
        <taxon>Neisseriales</taxon>
        <taxon>Chitinibacteraceae</taxon>
        <taxon>Formivibrio</taxon>
    </lineage>
</organism>
<feature type="domain" description="CS" evidence="4">
    <location>
        <begin position="38"/>
        <end position="146"/>
    </location>
</feature>
<dbReference type="EMBL" id="FOVE01000003">
    <property type="protein sequence ID" value="SFN12064.1"/>
    <property type="molecule type" value="Genomic_DNA"/>
</dbReference>
<dbReference type="InterPro" id="IPR002068">
    <property type="entry name" value="A-crystallin/Hsp20_dom"/>
</dbReference>
<accession>A0A1I4WE43</accession>
<evidence type="ECO:0000259" key="3">
    <source>
        <dbReference type="PROSITE" id="PS01031"/>
    </source>
</evidence>
<dbReference type="InterPro" id="IPR007052">
    <property type="entry name" value="CS_dom"/>
</dbReference>
<evidence type="ECO:0000256" key="1">
    <source>
        <dbReference type="PROSITE-ProRule" id="PRU00285"/>
    </source>
</evidence>
<name>A0A1I4WE43_9NEIS</name>
<dbReference type="PROSITE" id="PS51203">
    <property type="entry name" value="CS"/>
    <property type="match status" value="1"/>
</dbReference>
<dbReference type="InterPro" id="IPR031107">
    <property type="entry name" value="Small_HSP"/>
</dbReference>
<evidence type="ECO:0000313" key="6">
    <source>
        <dbReference type="Proteomes" id="UP000242869"/>
    </source>
</evidence>
<dbReference type="PANTHER" id="PTHR11527">
    <property type="entry name" value="HEAT-SHOCK PROTEIN 20 FAMILY MEMBER"/>
    <property type="match status" value="1"/>
</dbReference>